<sequence>MRLFVISSSNAVENLNSSAKSALGNSSGAKASNSMLPHDTVFSELDVLSFRGLVRFFQCSSCARKYKSKQALARHKKYECGVEPQFMCHVCLKRFSRSDSLKAHMFHLHSINANQP</sequence>
<protein>
    <submittedName>
        <fullName evidence="3">Longitudinals lacking protein, isoforms A/B/D/L</fullName>
    </submittedName>
</protein>
<accession>A0A0A9VYY6</accession>
<evidence type="ECO:0000259" key="2">
    <source>
        <dbReference type="PROSITE" id="PS50157"/>
    </source>
</evidence>
<keyword evidence="1" id="KW-0863">Zinc-finger</keyword>
<dbReference type="EMBL" id="GBHO01042785">
    <property type="protein sequence ID" value="JAG00819.1"/>
    <property type="molecule type" value="Transcribed_RNA"/>
</dbReference>
<reference evidence="3" key="1">
    <citation type="journal article" date="2014" name="PLoS ONE">
        <title>Transcriptome-Based Identification of ABC Transporters in the Western Tarnished Plant Bug Lygus hesperus.</title>
        <authorList>
            <person name="Hull J.J."/>
            <person name="Chaney K."/>
            <person name="Geib S.M."/>
            <person name="Fabrick J.A."/>
            <person name="Brent C.S."/>
            <person name="Walsh D."/>
            <person name="Lavine L.C."/>
        </authorList>
    </citation>
    <scope>NUCLEOTIDE SEQUENCE</scope>
</reference>
<dbReference type="Pfam" id="PF00096">
    <property type="entry name" value="zf-C2H2"/>
    <property type="match status" value="1"/>
</dbReference>
<dbReference type="Gene3D" id="3.30.160.60">
    <property type="entry name" value="Classic Zinc Finger"/>
    <property type="match status" value="1"/>
</dbReference>
<dbReference type="PROSITE" id="PS00028">
    <property type="entry name" value="ZINC_FINGER_C2H2_1"/>
    <property type="match status" value="1"/>
</dbReference>
<organism evidence="3">
    <name type="scientific">Lygus hesperus</name>
    <name type="common">Western plant bug</name>
    <dbReference type="NCBI Taxonomy" id="30085"/>
    <lineage>
        <taxon>Eukaryota</taxon>
        <taxon>Metazoa</taxon>
        <taxon>Ecdysozoa</taxon>
        <taxon>Arthropoda</taxon>
        <taxon>Hexapoda</taxon>
        <taxon>Insecta</taxon>
        <taxon>Pterygota</taxon>
        <taxon>Neoptera</taxon>
        <taxon>Paraneoptera</taxon>
        <taxon>Hemiptera</taxon>
        <taxon>Heteroptera</taxon>
        <taxon>Panheteroptera</taxon>
        <taxon>Cimicomorpha</taxon>
        <taxon>Miridae</taxon>
        <taxon>Mirini</taxon>
        <taxon>Lygus</taxon>
    </lineage>
</organism>
<feature type="domain" description="C2H2-type" evidence="2">
    <location>
        <begin position="86"/>
        <end position="110"/>
    </location>
</feature>
<dbReference type="SMART" id="SM00355">
    <property type="entry name" value="ZnF_C2H2"/>
    <property type="match status" value="2"/>
</dbReference>
<keyword evidence="1" id="KW-0479">Metal-binding</keyword>
<feature type="domain" description="C2H2-type" evidence="2">
    <location>
        <begin position="57"/>
        <end position="84"/>
    </location>
</feature>
<dbReference type="InterPro" id="IPR013087">
    <property type="entry name" value="Znf_C2H2_type"/>
</dbReference>
<keyword evidence="1" id="KW-0862">Zinc</keyword>
<dbReference type="GO" id="GO:0008270">
    <property type="term" value="F:zinc ion binding"/>
    <property type="evidence" value="ECO:0007669"/>
    <property type="project" value="UniProtKB-KW"/>
</dbReference>
<dbReference type="SUPFAM" id="SSF57667">
    <property type="entry name" value="beta-beta-alpha zinc fingers"/>
    <property type="match status" value="1"/>
</dbReference>
<dbReference type="PROSITE" id="PS50157">
    <property type="entry name" value="ZINC_FINGER_C2H2_2"/>
    <property type="match status" value="2"/>
</dbReference>
<name>A0A0A9VYY6_LYGHE</name>
<proteinExistence type="predicted"/>
<gene>
    <name evidence="3" type="primary">lola_28</name>
    <name evidence="3" type="ORF">CM83_28771</name>
</gene>
<evidence type="ECO:0000313" key="3">
    <source>
        <dbReference type="EMBL" id="JAG00819.1"/>
    </source>
</evidence>
<reference evidence="3" key="2">
    <citation type="submission" date="2014-07" db="EMBL/GenBank/DDBJ databases">
        <authorList>
            <person name="Hull J."/>
        </authorList>
    </citation>
    <scope>NUCLEOTIDE SEQUENCE</scope>
</reference>
<dbReference type="AlphaFoldDB" id="A0A0A9VYY6"/>
<evidence type="ECO:0000256" key="1">
    <source>
        <dbReference type="PROSITE-ProRule" id="PRU00042"/>
    </source>
</evidence>
<dbReference type="InterPro" id="IPR036236">
    <property type="entry name" value="Znf_C2H2_sf"/>
</dbReference>